<gene>
    <name evidence="8" type="ORF">Q0N40_09765</name>
</gene>
<feature type="transmembrane region" description="Helical" evidence="7">
    <location>
        <begin position="87"/>
        <end position="106"/>
    </location>
</feature>
<evidence type="ECO:0000313" key="8">
    <source>
        <dbReference type="EMBL" id="WPF24796.1"/>
    </source>
</evidence>
<dbReference type="RefSeq" id="WP_236881709.1">
    <property type="nucleotide sequence ID" value="NZ_CP137757.1"/>
</dbReference>
<comment type="subcellular location">
    <subcellularLocation>
        <location evidence="1">Membrane</location>
        <topology evidence="1">Multi-pass membrane protein</topology>
    </subcellularLocation>
</comment>
<feature type="transmembrane region" description="Helical" evidence="7">
    <location>
        <begin position="156"/>
        <end position="180"/>
    </location>
</feature>
<keyword evidence="2" id="KW-0813">Transport</keyword>
<dbReference type="Proteomes" id="UP001174314">
    <property type="component" value="Chromosome"/>
</dbReference>
<evidence type="ECO:0000256" key="4">
    <source>
        <dbReference type="ARBA" id="ARBA00022989"/>
    </source>
</evidence>
<keyword evidence="5 7" id="KW-0472">Membrane</keyword>
<dbReference type="SUPFAM" id="SSF118215">
    <property type="entry name" value="Proton glutamate symport protein"/>
    <property type="match status" value="1"/>
</dbReference>
<feature type="transmembrane region" description="Helical" evidence="7">
    <location>
        <begin position="211"/>
        <end position="230"/>
    </location>
</feature>
<dbReference type="AlphaFoldDB" id="A0AAU0PYN4"/>
<evidence type="ECO:0000256" key="5">
    <source>
        <dbReference type="ARBA" id="ARBA00023136"/>
    </source>
</evidence>
<feature type="region of interest" description="Disordered" evidence="6">
    <location>
        <begin position="1"/>
        <end position="77"/>
    </location>
</feature>
<organism evidence="8 9">
    <name type="scientific">Corynebacterium pseudokroppenstedtii</name>
    <dbReference type="NCBI Taxonomy" id="2804917"/>
    <lineage>
        <taxon>Bacteria</taxon>
        <taxon>Bacillati</taxon>
        <taxon>Actinomycetota</taxon>
        <taxon>Actinomycetes</taxon>
        <taxon>Mycobacteriales</taxon>
        <taxon>Corynebacteriaceae</taxon>
        <taxon>Corynebacterium</taxon>
    </lineage>
</organism>
<dbReference type="PANTHER" id="PTHR42865">
    <property type="entry name" value="PROTON/GLUTAMATE-ASPARTATE SYMPORTER"/>
    <property type="match status" value="1"/>
</dbReference>
<dbReference type="EMBL" id="CP137757">
    <property type="protein sequence ID" value="WPF24796.1"/>
    <property type="molecule type" value="Genomic_DNA"/>
</dbReference>
<feature type="compositionally biased region" description="Polar residues" evidence="6">
    <location>
        <begin position="64"/>
        <end position="76"/>
    </location>
</feature>
<dbReference type="InterPro" id="IPR001991">
    <property type="entry name" value="Na-dicarboxylate_symporter"/>
</dbReference>
<keyword evidence="9" id="KW-1185">Reference proteome</keyword>
<feature type="transmembrane region" description="Helical" evidence="7">
    <location>
        <begin position="434"/>
        <end position="460"/>
    </location>
</feature>
<evidence type="ECO:0000256" key="3">
    <source>
        <dbReference type="ARBA" id="ARBA00022692"/>
    </source>
</evidence>
<dbReference type="KEGG" id="cpsk:Q0N40_09765"/>
<sequence>MPKSVPPEQPANEPSMEGSAAHSSRPASTAQSSATTGASHTETNGTTGTGAAKGTNKTDKAASNKPSTSEDTTQPKRSIGQRIRGNLLWQIIIAIIAGIVCSLFFPDWLARVFVTYNSLFSNFLSFFIPVLIFALITPAISGLGRGAGKWLAITTGVAYGSTIFSGLIAFGTASIVYPWLLKGDDLFKAKTVDDGALKPFFEIEMKPPFEVMTALLLAFTIGVAMTAVKSDTLYAGAKDLERVIMRVISKFVIPLLPPFIFGMFLSMGMNGNLTNTLVSFSKVIVLAILMTGVLLVLQFSVTGGIAKVNPWRAFKNMIPAYLTALGTSSSAATIPVTYECSKKNGVDPTVAGFTVPLCATIHLAGSMMKISLFAFAIVQMADIDTTPAKMIGFVLMLGITMIAAPGVPGGAIMAASGLLSSMLGFSDSEVAIMIAAYIAIDSFGTACNVTGDGAIALIIARMVGDKGISRKELEDTPTYEDAIAEAEARDAAMQ</sequence>
<dbReference type="GO" id="GO:0005886">
    <property type="term" value="C:plasma membrane"/>
    <property type="evidence" value="ECO:0007669"/>
    <property type="project" value="TreeGrafter"/>
</dbReference>
<evidence type="ECO:0000256" key="6">
    <source>
        <dbReference type="SAM" id="MobiDB-lite"/>
    </source>
</evidence>
<evidence type="ECO:0000256" key="1">
    <source>
        <dbReference type="ARBA" id="ARBA00004141"/>
    </source>
</evidence>
<keyword evidence="4 7" id="KW-1133">Transmembrane helix</keyword>
<feature type="transmembrane region" description="Helical" evidence="7">
    <location>
        <begin position="350"/>
        <end position="378"/>
    </location>
</feature>
<dbReference type="PANTHER" id="PTHR42865:SF8">
    <property type="entry name" value="SERINE_THREONINE TRANSPORTER SSTT"/>
    <property type="match status" value="1"/>
</dbReference>
<dbReference type="Pfam" id="PF00375">
    <property type="entry name" value="SDF"/>
    <property type="match status" value="1"/>
</dbReference>
<dbReference type="InterPro" id="IPR036458">
    <property type="entry name" value="Na:dicarbo_symporter_sf"/>
</dbReference>
<dbReference type="GO" id="GO:0005295">
    <property type="term" value="F:neutral L-amino acid:sodium symporter activity"/>
    <property type="evidence" value="ECO:0007669"/>
    <property type="project" value="TreeGrafter"/>
</dbReference>
<feature type="transmembrane region" description="Helical" evidence="7">
    <location>
        <begin position="283"/>
        <end position="306"/>
    </location>
</feature>
<accession>A0AAU0PYN4</accession>
<evidence type="ECO:0000313" key="9">
    <source>
        <dbReference type="Proteomes" id="UP001174314"/>
    </source>
</evidence>
<reference evidence="8 9" key="1">
    <citation type="submission" date="2023-10" db="EMBL/GenBank/DDBJ databases">
        <title>complete genome sequence of Corynebacterium pseudokroppenstedtii P15-C1.</title>
        <authorList>
            <person name="Bruggemann H."/>
            <person name="Poehlein A."/>
        </authorList>
    </citation>
    <scope>NUCLEOTIDE SEQUENCE [LARGE SCALE GENOMIC DNA]</scope>
    <source>
        <strain evidence="8 9">P15_C1</strain>
    </source>
</reference>
<evidence type="ECO:0000256" key="2">
    <source>
        <dbReference type="ARBA" id="ARBA00022448"/>
    </source>
</evidence>
<dbReference type="PRINTS" id="PR00173">
    <property type="entry name" value="EDTRNSPORT"/>
</dbReference>
<keyword evidence="3 7" id="KW-0812">Transmembrane</keyword>
<feature type="transmembrane region" description="Helical" evidence="7">
    <location>
        <begin position="126"/>
        <end position="144"/>
    </location>
</feature>
<evidence type="ECO:0000256" key="7">
    <source>
        <dbReference type="SAM" id="Phobius"/>
    </source>
</evidence>
<feature type="compositionally biased region" description="Low complexity" evidence="6">
    <location>
        <begin position="23"/>
        <end position="55"/>
    </location>
</feature>
<protein>
    <submittedName>
        <fullName evidence="8">Dicarboxylate/amino acid:cation symporter</fullName>
    </submittedName>
</protein>
<name>A0AAU0PYN4_9CORY</name>
<proteinExistence type="predicted"/>
<dbReference type="Gene3D" id="1.10.3860.10">
    <property type="entry name" value="Sodium:dicarboxylate symporter"/>
    <property type="match status" value="1"/>
</dbReference>
<dbReference type="GO" id="GO:0032329">
    <property type="term" value="P:serine transport"/>
    <property type="evidence" value="ECO:0007669"/>
    <property type="project" value="TreeGrafter"/>
</dbReference>
<feature type="transmembrane region" description="Helical" evidence="7">
    <location>
        <begin position="318"/>
        <end position="338"/>
    </location>
</feature>
<feature type="transmembrane region" description="Helical" evidence="7">
    <location>
        <begin position="251"/>
        <end position="271"/>
    </location>
</feature>
<feature type="transmembrane region" description="Helical" evidence="7">
    <location>
        <begin position="390"/>
        <end position="414"/>
    </location>
</feature>